<comment type="caution">
    <text evidence="2">The sequence shown here is derived from an EMBL/GenBank/DDBJ whole genome shotgun (WGS) entry which is preliminary data.</text>
</comment>
<reference evidence="2 3" key="1">
    <citation type="journal article" date="2013" name="Proc. Natl. Acad. Sci. U.S.A.">
        <title>The king cobra genome reveals dynamic gene evolution and adaptation in the snake venom system.</title>
        <authorList>
            <person name="Vonk F.J."/>
            <person name="Casewell N.R."/>
            <person name="Henkel C.V."/>
            <person name="Heimberg A.M."/>
            <person name="Jansen H.J."/>
            <person name="McCleary R.J."/>
            <person name="Kerkkamp H.M."/>
            <person name="Vos R.A."/>
            <person name="Guerreiro I."/>
            <person name="Calvete J.J."/>
            <person name="Wuster W."/>
            <person name="Woods A.E."/>
            <person name="Logan J.M."/>
            <person name="Harrison R.A."/>
            <person name="Castoe T.A."/>
            <person name="de Koning A.P."/>
            <person name="Pollock D.D."/>
            <person name="Yandell M."/>
            <person name="Calderon D."/>
            <person name="Renjifo C."/>
            <person name="Currier R.B."/>
            <person name="Salgado D."/>
            <person name="Pla D."/>
            <person name="Sanz L."/>
            <person name="Hyder A.S."/>
            <person name="Ribeiro J.M."/>
            <person name="Arntzen J.W."/>
            <person name="van den Thillart G.E."/>
            <person name="Boetzer M."/>
            <person name="Pirovano W."/>
            <person name="Dirks R.P."/>
            <person name="Spaink H.P."/>
            <person name="Duboule D."/>
            <person name="McGlinn E."/>
            <person name="Kini R.M."/>
            <person name="Richardson M.K."/>
        </authorList>
    </citation>
    <scope>NUCLEOTIDE SEQUENCE</scope>
    <source>
        <tissue evidence="2">Blood</tissue>
    </source>
</reference>
<accession>V8N9H4</accession>
<feature type="compositionally biased region" description="Basic residues" evidence="1">
    <location>
        <begin position="66"/>
        <end position="83"/>
    </location>
</feature>
<evidence type="ECO:0000313" key="3">
    <source>
        <dbReference type="Proteomes" id="UP000018936"/>
    </source>
</evidence>
<proteinExistence type="predicted"/>
<dbReference type="Proteomes" id="UP000018936">
    <property type="component" value="Unassembled WGS sequence"/>
</dbReference>
<gene>
    <name evidence="2" type="primary">CYLC2</name>
    <name evidence="2" type="ORF">L345_15352</name>
</gene>
<feature type="compositionally biased region" description="Basic and acidic residues" evidence="1">
    <location>
        <begin position="84"/>
        <end position="117"/>
    </location>
</feature>
<keyword evidence="3" id="KW-1185">Reference proteome</keyword>
<evidence type="ECO:0000313" key="2">
    <source>
        <dbReference type="EMBL" id="ETE58919.1"/>
    </source>
</evidence>
<evidence type="ECO:0000256" key="1">
    <source>
        <dbReference type="SAM" id="MobiDB-lite"/>
    </source>
</evidence>
<protein>
    <submittedName>
        <fullName evidence="2">Cylicin-2</fullName>
    </submittedName>
</protein>
<dbReference type="EMBL" id="AZIM01006107">
    <property type="protein sequence ID" value="ETE58919.1"/>
    <property type="molecule type" value="Genomic_DNA"/>
</dbReference>
<feature type="non-terminal residue" evidence="2">
    <location>
        <position position="1"/>
    </location>
</feature>
<organism evidence="2 3">
    <name type="scientific">Ophiophagus hannah</name>
    <name type="common">King cobra</name>
    <name type="synonym">Naja hannah</name>
    <dbReference type="NCBI Taxonomy" id="8665"/>
    <lineage>
        <taxon>Eukaryota</taxon>
        <taxon>Metazoa</taxon>
        <taxon>Chordata</taxon>
        <taxon>Craniata</taxon>
        <taxon>Vertebrata</taxon>
        <taxon>Euteleostomi</taxon>
        <taxon>Lepidosauria</taxon>
        <taxon>Squamata</taxon>
        <taxon>Bifurcata</taxon>
        <taxon>Unidentata</taxon>
        <taxon>Episquamata</taxon>
        <taxon>Toxicofera</taxon>
        <taxon>Serpentes</taxon>
        <taxon>Colubroidea</taxon>
        <taxon>Elapidae</taxon>
        <taxon>Elapinae</taxon>
        <taxon>Ophiophagus</taxon>
    </lineage>
</organism>
<feature type="region of interest" description="Disordered" evidence="1">
    <location>
        <begin position="44"/>
        <end position="117"/>
    </location>
</feature>
<sequence>MVHFTEVARKVVKWGKAHSTIEPCLYLRIGPCSPFSKDARLWLRREGGNENERKGGEIGWKERRKEGRKRGREKGREKGRKGGRREELGMRGREGGGKKEGEKGEREKGRKGGRRWE</sequence>
<feature type="compositionally biased region" description="Basic and acidic residues" evidence="1">
    <location>
        <begin position="44"/>
        <end position="65"/>
    </location>
</feature>
<dbReference type="AlphaFoldDB" id="V8N9H4"/>
<name>V8N9H4_OPHHA</name>